<dbReference type="Gene3D" id="3.90.650.10">
    <property type="entry name" value="PurM-like C-terminal domain"/>
    <property type="match status" value="1"/>
</dbReference>
<dbReference type="InterPro" id="IPR010918">
    <property type="entry name" value="PurM-like_C_dom"/>
</dbReference>
<dbReference type="InterPro" id="IPR036921">
    <property type="entry name" value="PurM-like_N_sf"/>
</dbReference>
<dbReference type="CDD" id="cd02196">
    <property type="entry name" value="PurM"/>
    <property type="match status" value="1"/>
</dbReference>
<comment type="subcellular location">
    <subcellularLocation>
        <location evidence="1 15">Cytoplasm</location>
    </subcellularLocation>
</comment>
<organism evidence="18 19">
    <name type="scientific">Syntrophorhabdus aromaticivorans</name>
    <dbReference type="NCBI Taxonomy" id="328301"/>
    <lineage>
        <taxon>Bacteria</taxon>
        <taxon>Pseudomonadati</taxon>
        <taxon>Thermodesulfobacteriota</taxon>
        <taxon>Syntrophorhabdia</taxon>
        <taxon>Syntrophorhabdales</taxon>
        <taxon>Syntrophorhabdaceae</taxon>
        <taxon>Syntrophorhabdus</taxon>
    </lineage>
</organism>
<dbReference type="Gene3D" id="3.30.1330.10">
    <property type="entry name" value="PurM-like, N-terminal domain"/>
    <property type="match status" value="1"/>
</dbReference>
<comment type="pathway">
    <text evidence="2 15">Purine metabolism; IMP biosynthesis via de novo pathway; 5-amino-1-(5-phospho-D-ribosyl)imidazole from N(2)-formyl-N(1)-(5-phospho-D-ribosyl)glycinamide: step 2/2.</text>
</comment>
<evidence type="ECO:0000256" key="8">
    <source>
        <dbReference type="ARBA" id="ARBA00022741"/>
    </source>
</evidence>
<comment type="similarity">
    <text evidence="3 15">Belongs to the AIR synthase family.</text>
</comment>
<dbReference type="HAMAP" id="MF_00741">
    <property type="entry name" value="AIRS"/>
    <property type="match status" value="1"/>
</dbReference>
<evidence type="ECO:0000256" key="2">
    <source>
        <dbReference type="ARBA" id="ARBA00004686"/>
    </source>
</evidence>
<keyword evidence="6 15" id="KW-0963">Cytoplasm</keyword>
<dbReference type="GO" id="GO:0006189">
    <property type="term" value="P:'de novo' IMP biosynthetic process"/>
    <property type="evidence" value="ECO:0007669"/>
    <property type="project" value="UniProtKB-UniRule"/>
</dbReference>
<keyword evidence="9 15" id="KW-0658">Purine biosynthesis</keyword>
<dbReference type="FunFam" id="3.90.650.10:FF:000011">
    <property type="entry name" value="Phosphoribosylformylglycinamidine cyclo-ligase"/>
    <property type="match status" value="1"/>
</dbReference>
<evidence type="ECO:0000259" key="16">
    <source>
        <dbReference type="Pfam" id="PF00586"/>
    </source>
</evidence>
<dbReference type="EC" id="6.3.3.1" evidence="4 15"/>
<name>A0A971M4W3_9BACT</name>
<dbReference type="GO" id="GO:0004641">
    <property type="term" value="F:phosphoribosylformylglycinamidine cyclo-ligase activity"/>
    <property type="evidence" value="ECO:0007669"/>
    <property type="project" value="UniProtKB-UniRule"/>
</dbReference>
<evidence type="ECO:0000256" key="9">
    <source>
        <dbReference type="ARBA" id="ARBA00022755"/>
    </source>
</evidence>
<comment type="caution">
    <text evidence="18">The sequence shown here is derived from an EMBL/GenBank/DDBJ whole genome shotgun (WGS) entry which is preliminary data.</text>
</comment>
<keyword evidence="7 15" id="KW-0436">Ligase</keyword>
<evidence type="ECO:0000256" key="15">
    <source>
        <dbReference type="HAMAP-Rule" id="MF_00741"/>
    </source>
</evidence>
<evidence type="ECO:0000256" key="11">
    <source>
        <dbReference type="ARBA" id="ARBA00031908"/>
    </source>
</evidence>
<evidence type="ECO:0000313" key="18">
    <source>
        <dbReference type="EMBL" id="NLW35834.1"/>
    </source>
</evidence>
<gene>
    <name evidence="15" type="primary">purM</name>
    <name evidence="18" type="ORF">GXY80_10185</name>
</gene>
<dbReference type="Proteomes" id="UP000777265">
    <property type="component" value="Unassembled WGS sequence"/>
</dbReference>
<dbReference type="PANTHER" id="PTHR10520">
    <property type="entry name" value="TRIFUNCTIONAL PURINE BIOSYNTHETIC PROTEIN ADENOSINE-3-RELATED"/>
    <property type="match status" value="1"/>
</dbReference>
<dbReference type="EMBL" id="JAAYEE010000177">
    <property type="protein sequence ID" value="NLW35834.1"/>
    <property type="molecule type" value="Genomic_DNA"/>
</dbReference>
<dbReference type="GO" id="GO:0005829">
    <property type="term" value="C:cytosol"/>
    <property type="evidence" value="ECO:0007669"/>
    <property type="project" value="TreeGrafter"/>
</dbReference>
<dbReference type="FunFam" id="3.30.1330.10:FF:000001">
    <property type="entry name" value="Phosphoribosylformylglycinamidine cyclo-ligase"/>
    <property type="match status" value="1"/>
</dbReference>
<evidence type="ECO:0000313" key="19">
    <source>
        <dbReference type="Proteomes" id="UP000777265"/>
    </source>
</evidence>
<dbReference type="GO" id="GO:0046084">
    <property type="term" value="P:adenine biosynthetic process"/>
    <property type="evidence" value="ECO:0007669"/>
    <property type="project" value="TreeGrafter"/>
</dbReference>
<proteinExistence type="inferred from homology"/>
<accession>A0A971M4W3</accession>
<dbReference type="SUPFAM" id="SSF56042">
    <property type="entry name" value="PurM C-terminal domain-like"/>
    <property type="match status" value="1"/>
</dbReference>
<keyword evidence="10 15" id="KW-0067">ATP-binding</keyword>
<comment type="catalytic activity">
    <reaction evidence="14 15">
        <text>2-formamido-N(1)-(5-O-phospho-beta-D-ribosyl)acetamidine + ATP = 5-amino-1-(5-phospho-beta-D-ribosyl)imidazole + ADP + phosphate + H(+)</text>
        <dbReference type="Rhea" id="RHEA:23032"/>
        <dbReference type="ChEBI" id="CHEBI:15378"/>
        <dbReference type="ChEBI" id="CHEBI:30616"/>
        <dbReference type="ChEBI" id="CHEBI:43474"/>
        <dbReference type="ChEBI" id="CHEBI:137981"/>
        <dbReference type="ChEBI" id="CHEBI:147287"/>
        <dbReference type="ChEBI" id="CHEBI:456216"/>
        <dbReference type="EC" id="6.3.3.1"/>
    </reaction>
</comment>
<dbReference type="InterPro" id="IPR016188">
    <property type="entry name" value="PurM-like_N"/>
</dbReference>
<evidence type="ECO:0000256" key="4">
    <source>
        <dbReference type="ARBA" id="ARBA00013047"/>
    </source>
</evidence>
<evidence type="ECO:0000256" key="10">
    <source>
        <dbReference type="ARBA" id="ARBA00022840"/>
    </source>
</evidence>
<sequence>MITYKDAGVDIKRADDVLNRIKHKITGTFNPHVLTSIGGFGALSEVPRQYSDPILVSSTDGVGTKLKIAFNADKHDTVGIDLVAMSVNDVLTMGARPFFFLDYFATGHIEERVYESVITGICEGCKMADCALIGGETAEMPSFYRAGEYDLAGFAMGFVERDKIVNGSTIQEGDVVIGLASSGLHSNGFSLVRKVLFEVHNLKVHDRVEGLSEPLFEALLRPTRIYVKPVTRVVDRFAVKGMAHITGGGLPGNISRIIPEGFGVSLNVSQNRVPEIFKLIQKFGNITAHEMCSTFNMGIGYVLVVDKKDEEAILIQLKESGEDAFHLGIIERASRGETVQVVFNP</sequence>
<dbReference type="Pfam" id="PF00586">
    <property type="entry name" value="AIRS"/>
    <property type="match status" value="1"/>
</dbReference>
<evidence type="ECO:0000256" key="6">
    <source>
        <dbReference type="ARBA" id="ARBA00022490"/>
    </source>
</evidence>
<dbReference type="PANTHER" id="PTHR10520:SF12">
    <property type="entry name" value="TRIFUNCTIONAL PURINE BIOSYNTHETIC PROTEIN ADENOSINE-3"/>
    <property type="match status" value="1"/>
</dbReference>
<dbReference type="Pfam" id="PF02769">
    <property type="entry name" value="AIRS_C"/>
    <property type="match status" value="1"/>
</dbReference>
<evidence type="ECO:0000256" key="5">
    <source>
        <dbReference type="ARBA" id="ARBA00020367"/>
    </source>
</evidence>
<reference evidence="18" key="2">
    <citation type="submission" date="2020-01" db="EMBL/GenBank/DDBJ databases">
        <authorList>
            <person name="Campanaro S."/>
        </authorList>
    </citation>
    <scope>NUCLEOTIDE SEQUENCE</scope>
    <source>
        <strain evidence="18">AS06rmzACSIP_7</strain>
    </source>
</reference>
<feature type="domain" description="PurM-like C-terminal" evidence="17">
    <location>
        <begin position="171"/>
        <end position="336"/>
    </location>
</feature>
<evidence type="ECO:0000259" key="17">
    <source>
        <dbReference type="Pfam" id="PF02769"/>
    </source>
</evidence>
<evidence type="ECO:0000256" key="13">
    <source>
        <dbReference type="ARBA" id="ARBA00033093"/>
    </source>
</evidence>
<dbReference type="InterPro" id="IPR036676">
    <property type="entry name" value="PurM-like_C_sf"/>
</dbReference>
<dbReference type="InterPro" id="IPR004733">
    <property type="entry name" value="PurM_cligase"/>
</dbReference>
<evidence type="ECO:0000256" key="7">
    <source>
        <dbReference type="ARBA" id="ARBA00022598"/>
    </source>
</evidence>
<evidence type="ECO:0000256" key="12">
    <source>
        <dbReference type="ARBA" id="ARBA00032931"/>
    </source>
</evidence>
<dbReference type="AlphaFoldDB" id="A0A971M4W3"/>
<keyword evidence="8 15" id="KW-0547">Nucleotide-binding</keyword>
<reference evidence="18" key="1">
    <citation type="journal article" date="2020" name="Biotechnol. Biofuels">
        <title>New insights from the biogas microbiome by comprehensive genome-resolved metagenomics of nearly 1600 species originating from multiple anaerobic digesters.</title>
        <authorList>
            <person name="Campanaro S."/>
            <person name="Treu L."/>
            <person name="Rodriguez-R L.M."/>
            <person name="Kovalovszki A."/>
            <person name="Ziels R.M."/>
            <person name="Maus I."/>
            <person name="Zhu X."/>
            <person name="Kougias P.G."/>
            <person name="Basile A."/>
            <person name="Luo G."/>
            <person name="Schluter A."/>
            <person name="Konstantinidis K.T."/>
            <person name="Angelidaki I."/>
        </authorList>
    </citation>
    <scope>NUCLEOTIDE SEQUENCE</scope>
    <source>
        <strain evidence="18">AS06rmzACSIP_7</strain>
    </source>
</reference>
<evidence type="ECO:0000256" key="1">
    <source>
        <dbReference type="ARBA" id="ARBA00004496"/>
    </source>
</evidence>
<feature type="domain" description="PurM-like N-terminal" evidence="16">
    <location>
        <begin position="55"/>
        <end position="159"/>
    </location>
</feature>
<protein>
    <recommendedName>
        <fullName evidence="5 15">Phosphoribosylformylglycinamidine cyclo-ligase</fullName>
        <ecNumber evidence="4 15">6.3.3.1</ecNumber>
    </recommendedName>
    <alternativeName>
        <fullName evidence="12 15">AIR synthase</fullName>
    </alternativeName>
    <alternativeName>
        <fullName evidence="13 15">AIRS</fullName>
    </alternativeName>
    <alternativeName>
        <fullName evidence="11 15">Phosphoribosyl-aminoimidazole synthetase</fullName>
    </alternativeName>
</protein>
<evidence type="ECO:0000256" key="3">
    <source>
        <dbReference type="ARBA" id="ARBA00010280"/>
    </source>
</evidence>
<dbReference type="GO" id="GO:0005524">
    <property type="term" value="F:ATP binding"/>
    <property type="evidence" value="ECO:0007669"/>
    <property type="project" value="UniProtKB-KW"/>
</dbReference>
<evidence type="ECO:0000256" key="14">
    <source>
        <dbReference type="ARBA" id="ARBA00049057"/>
    </source>
</evidence>
<dbReference type="SUPFAM" id="SSF55326">
    <property type="entry name" value="PurM N-terminal domain-like"/>
    <property type="match status" value="1"/>
</dbReference>
<dbReference type="NCBIfam" id="TIGR00878">
    <property type="entry name" value="purM"/>
    <property type="match status" value="1"/>
</dbReference>
<dbReference type="GO" id="GO:0004637">
    <property type="term" value="F:phosphoribosylamine-glycine ligase activity"/>
    <property type="evidence" value="ECO:0007669"/>
    <property type="project" value="TreeGrafter"/>
</dbReference>